<evidence type="ECO:0000259" key="10">
    <source>
        <dbReference type="Pfam" id="PF01261"/>
    </source>
</evidence>
<evidence type="ECO:0000256" key="8">
    <source>
        <dbReference type="ARBA" id="ARBA00023204"/>
    </source>
</evidence>
<dbReference type="InterPro" id="IPR001719">
    <property type="entry name" value="AP_endonuc_2"/>
</dbReference>
<organism evidence="11 12">
    <name type="scientific">Buchnera aphidicola</name>
    <name type="common">Cinara curvipes</name>
    <dbReference type="NCBI Taxonomy" id="2518975"/>
    <lineage>
        <taxon>Bacteria</taxon>
        <taxon>Pseudomonadati</taxon>
        <taxon>Pseudomonadota</taxon>
        <taxon>Gammaproteobacteria</taxon>
        <taxon>Enterobacterales</taxon>
        <taxon>Erwiniaceae</taxon>
        <taxon>Buchnera</taxon>
    </lineage>
</organism>
<dbReference type="PROSITE" id="PS00730">
    <property type="entry name" value="AP_NUCLEASE_F2_2"/>
    <property type="match status" value="1"/>
</dbReference>
<dbReference type="Gene3D" id="3.20.20.150">
    <property type="entry name" value="Divalent-metal-dependent TIM barrel enzymes"/>
    <property type="match status" value="1"/>
</dbReference>
<dbReference type="PANTHER" id="PTHR21445:SF0">
    <property type="entry name" value="APURINIC-APYRIMIDINIC ENDONUCLEASE"/>
    <property type="match status" value="1"/>
</dbReference>
<dbReference type="GO" id="GO:0003906">
    <property type="term" value="F:DNA-(apurinic or apyrimidinic site) endonuclease activity"/>
    <property type="evidence" value="ECO:0007669"/>
    <property type="project" value="TreeGrafter"/>
</dbReference>
<evidence type="ECO:0000256" key="5">
    <source>
        <dbReference type="ARBA" id="ARBA00022763"/>
    </source>
</evidence>
<dbReference type="GO" id="GO:0008833">
    <property type="term" value="F:deoxyribonuclease IV (phage-T4-induced) activity"/>
    <property type="evidence" value="ECO:0007669"/>
    <property type="project" value="UniProtKB-UniRule"/>
</dbReference>
<dbReference type="NCBIfam" id="TIGR00587">
    <property type="entry name" value="nfo"/>
    <property type="match status" value="1"/>
</dbReference>
<keyword evidence="4 9" id="KW-0255">Endonuclease</keyword>
<feature type="binding site" evidence="9">
    <location>
        <position position="218"/>
    </location>
    <ligand>
        <name>Zn(2+)</name>
        <dbReference type="ChEBI" id="CHEBI:29105"/>
        <label>2</label>
    </ligand>
</feature>
<dbReference type="HAMAP" id="MF_00152">
    <property type="entry name" value="Nfo"/>
    <property type="match status" value="1"/>
</dbReference>
<comment type="function">
    <text evidence="9">Endonuclease IV plays a role in DNA repair. It cleaves phosphodiester bonds at apurinic or apyrimidinic (AP) sites, generating a 3'-hydroxyl group and a 5'-terminal sugar phosphate.</text>
</comment>
<evidence type="ECO:0000256" key="7">
    <source>
        <dbReference type="ARBA" id="ARBA00022833"/>
    </source>
</evidence>
<dbReference type="Pfam" id="PF01261">
    <property type="entry name" value="AP_endonuc_2"/>
    <property type="match status" value="1"/>
</dbReference>
<comment type="catalytic activity">
    <reaction evidence="9">
        <text>Endonucleolytic cleavage to 5'-phosphooligonucleotide end-products.</text>
        <dbReference type="EC" id="3.1.21.2"/>
    </reaction>
</comment>
<feature type="binding site" evidence="9">
    <location>
        <position position="263"/>
    </location>
    <ligand>
        <name>Zn(2+)</name>
        <dbReference type="ChEBI" id="CHEBI:29105"/>
        <label>2</label>
    </ligand>
</feature>
<dbReference type="EMBL" id="LR217710">
    <property type="protein sequence ID" value="VFP81388.1"/>
    <property type="molecule type" value="Genomic_DNA"/>
</dbReference>
<dbReference type="PANTHER" id="PTHR21445">
    <property type="entry name" value="ENDONUCLEASE IV ENDODEOXYRIBONUCLEASE IV"/>
    <property type="match status" value="1"/>
</dbReference>
<name>A0A451D6D7_9GAMM</name>
<dbReference type="GO" id="GO:0003677">
    <property type="term" value="F:DNA binding"/>
    <property type="evidence" value="ECO:0007669"/>
    <property type="project" value="InterPro"/>
</dbReference>
<dbReference type="GO" id="GO:0008270">
    <property type="term" value="F:zinc ion binding"/>
    <property type="evidence" value="ECO:0007669"/>
    <property type="project" value="UniProtKB-UniRule"/>
</dbReference>
<dbReference type="InterPro" id="IPR018246">
    <property type="entry name" value="AP_endonuc_F2_Zn_BS"/>
</dbReference>
<dbReference type="GO" id="GO:0008081">
    <property type="term" value="F:phosphoric diester hydrolase activity"/>
    <property type="evidence" value="ECO:0007669"/>
    <property type="project" value="TreeGrafter"/>
</dbReference>
<sequence>MVIKYIGAHVSVAGGLEKSVLRAFKLEATAFSFFINNPLRWNKKPLEKDTVFNFRKACKKYHYSSSQILPHSSYLINLGHPNKEMKKRSCQSFIQEINSCYKLGLTMINVHPGNHLYKINEKQCLENISNSINFILSKTKKIIIVLENTAGQGSSVGYCFEHLASIIDKIEDKSRIGVCLDTCHLFASGYQLNNIDYFLYTFNKFNNLIGFKYLLGIHINDSKGKFNSRLDRHHNLGFGKIKKNVFSRIIQATEFQKIPIILETKNSDIRKDEIFWLKKTSLLHKNSIFSV</sequence>
<accession>A0A451D6D7</accession>
<comment type="cofactor">
    <cofactor evidence="9">
        <name>Zn(2+)</name>
        <dbReference type="ChEBI" id="CHEBI:29105"/>
    </cofactor>
    <text evidence="9">Binds 3 Zn(2+) ions.</text>
</comment>
<keyword evidence="7 9" id="KW-0862">Zinc</keyword>
<dbReference type="SUPFAM" id="SSF51658">
    <property type="entry name" value="Xylose isomerase-like"/>
    <property type="match status" value="1"/>
</dbReference>
<feature type="binding site" evidence="9">
    <location>
        <position position="181"/>
    </location>
    <ligand>
        <name>Zn(2+)</name>
        <dbReference type="ChEBI" id="CHEBI:29105"/>
        <label>2</label>
    </ligand>
</feature>
<gene>
    <name evidence="9 11" type="primary">nfo</name>
    <name evidence="11" type="ORF">BUCICURV3402_093</name>
</gene>
<dbReference type="GO" id="GO:0006284">
    <property type="term" value="P:base-excision repair"/>
    <property type="evidence" value="ECO:0007669"/>
    <property type="project" value="TreeGrafter"/>
</dbReference>
<dbReference type="PROSITE" id="PS00729">
    <property type="entry name" value="AP_NUCLEASE_F2_1"/>
    <property type="match status" value="1"/>
</dbReference>
<dbReference type="EC" id="3.1.21.2" evidence="9"/>
<evidence type="ECO:0000256" key="9">
    <source>
        <dbReference type="HAMAP-Rule" id="MF_00152"/>
    </source>
</evidence>
<feature type="domain" description="Xylose isomerase-like TIM barrel" evidence="10">
    <location>
        <begin position="24"/>
        <end position="279"/>
    </location>
</feature>
<proteinExistence type="inferred from homology"/>
<feature type="binding site" evidence="9">
    <location>
        <position position="231"/>
    </location>
    <ligand>
        <name>Zn(2+)</name>
        <dbReference type="ChEBI" id="CHEBI:29105"/>
        <label>3</label>
    </ligand>
</feature>
<feature type="binding site" evidence="9">
    <location>
        <position position="71"/>
    </location>
    <ligand>
        <name>Zn(2+)</name>
        <dbReference type="ChEBI" id="CHEBI:29105"/>
        <label>1</label>
    </ligand>
</feature>
<evidence type="ECO:0000313" key="11">
    <source>
        <dbReference type="EMBL" id="VFP81388.1"/>
    </source>
</evidence>
<dbReference type="Proteomes" id="UP000294344">
    <property type="component" value="Chromosome"/>
</dbReference>
<dbReference type="SMART" id="SM00518">
    <property type="entry name" value="AP2Ec"/>
    <property type="match status" value="1"/>
</dbReference>
<keyword evidence="6 9" id="KW-0378">Hydrolase</keyword>
<comment type="similarity">
    <text evidence="1 9">Belongs to the AP endonuclease 2 family.</text>
</comment>
<evidence type="ECO:0000256" key="6">
    <source>
        <dbReference type="ARBA" id="ARBA00022801"/>
    </source>
</evidence>
<feature type="binding site" evidence="9">
    <location>
        <position position="147"/>
    </location>
    <ligand>
        <name>Zn(2+)</name>
        <dbReference type="ChEBI" id="CHEBI:29105"/>
        <label>2</label>
    </ligand>
</feature>
<dbReference type="CDD" id="cd00019">
    <property type="entry name" value="AP2Ec"/>
    <property type="match status" value="1"/>
</dbReference>
<evidence type="ECO:0000256" key="2">
    <source>
        <dbReference type="ARBA" id="ARBA00022722"/>
    </source>
</evidence>
<evidence type="ECO:0000256" key="4">
    <source>
        <dbReference type="ARBA" id="ARBA00022759"/>
    </source>
</evidence>
<dbReference type="InterPro" id="IPR013022">
    <property type="entry name" value="Xyl_isomerase-like_TIM-brl"/>
</dbReference>
<dbReference type="PROSITE" id="PS00731">
    <property type="entry name" value="AP_NUCLEASE_F2_3"/>
    <property type="match status" value="1"/>
</dbReference>
<evidence type="ECO:0000256" key="3">
    <source>
        <dbReference type="ARBA" id="ARBA00022723"/>
    </source>
</evidence>
<feature type="binding site" evidence="9">
    <location>
        <position position="233"/>
    </location>
    <ligand>
        <name>Zn(2+)</name>
        <dbReference type="ChEBI" id="CHEBI:29105"/>
        <label>3</label>
    </ligand>
</feature>
<protein>
    <recommendedName>
        <fullName evidence="9">Probable endonuclease 4</fullName>
        <ecNumber evidence="9">3.1.21.2</ecNumber>
    </recommendedName>
    <alternativeName>
        <fullName evidence="9">Endodeoxyribonuclease IV</fullName>
    </alternativeName>
    <alternativeName>
        <fullName evidence="9">Endonuclease IV</fullName>
    </alternativeName>
</protein>
<keyword evidence="3 9" id="KW-0479">Metal-binding</keyword>
<dbReference type="PROSITE" id="PS51432">
    <property type="entry name" value="AP_NUCLEASE_F2_4"/>
    <property type="match status" value="1"/>
</dbReference>
<dbReference type="AlphaFoldDB" id="A0A451D6D7"/>
<dbReference type="InterPro" id="IPR036237">
    <property type="entry name" value="Xyl_isomerase-like_sf"/>
</dbReference>
<dbReference type="FunFam" id="3.20.20.150:FF:000001">
    <property type="entry name" value="Probable endonuclease 4"/>
    <property type="match status" value="1"/>
</dbReference>
<evidence type="ECO:0000256" key="1">
    <source>
        <dbReference type="ARBA" id="ARBA00005340"/>
    </source>
</evidence>
<keyword evidence="5 9" id="KW-0227">DNA damage</keyword>
<feature type="binding site" evidence="9">
    <location>
        <position position="147"/>
    </location>
    <ligand>
        <name>Zn(2+)</name>
        <dbReference type="ChEBI" id="CHEBI:29105"/>
        <label>1</label>
    </ligand>
</feature>
<feature type="binding site" evidence="9">
    <location>
        <position position="184"/>
    </location>
    <ligand>
        <name>Zn(2+)</name>
        <dbReference type="ChEBI" id="CHEBI:29105"/>
        <label>3</label>
    </ligand>
</feature>
<evidence type="ECO:0000313" key="12">
    <source>
        <dbReference type="Proteomes" id="UP000294344"/>
    </source>
</evidence>
<feature type="binding site" evidence="9">
    <location>
        <position position="111"/>
    </location>
    <ligand>
        <name>Zn(2+)</name>
        <dbReference type="ChEBI" id="CHEBI:29105"/>
        <label>1</label>
    </ligand>
</feature>
<keyword evidence="8 9" id="KW-0234">DNA repair</keyword>
<reference evidence="11 12" key="1">
    <citation type="submission" date="2019-02" db="EMBL/GenBank/DDBJ databases">
        <authorList>
            <person name="Manzano-Marin A."/>
            <person name="Manzano-Marin A."/>
        </authorList>
    </citation>
    <scope>NUCLEOTIDE SEQUENCE [LARGE SCALE GENOMIC DNA]</scope>
    <source>
        <strain evidence="11 12">BuCicurvipes</strain>
    </source>
</reference>
<dbReference type="NCBIfam" id="NF002199">
    <property type="entry name" value="PRK01060.1-4"/>
    <property type="match status" value="1"/>
</dbReference>
<keyword evidence="2 9" id="KW-0540">Nuclease</keyword>